<keyword evidence="4 10" id="KW-0547">Nucleotide-binding</keyword>
<dbReference type="InterPro" id="IPR011009">
    <property type="entry name" value="Kinase-like_dom_sf"/>
</dbReference>
<dbReference type="Gene3D" id="1.10.510.10">
    <property type="entry name" value="Transferase(Phosphotransferase) domain 1"/>
    <property type="match status" value="1"/>
</dbReference>
<dbReference type="CDD" id="cd14007">
    <property type="entry name" value="STKc_Aurora"/>
    <property type="match status" value="1"/>
</dbReference>
<dbReference type="Pfam" id="PF00069">
    <property type="entry name" value="Pkinase"/>
    <property type="match status" value="1"/>
</dbReference>
<dbReference type="GO" id="GO:0005524">
    <property type="term" value="F:ATP binding"/>
    <property type="evidence" value="ECO:0007669"/>
    <property type="project" value="UniProtKB-UniRule"/>
</dbReference>
<dbReference type="EC" id="2.7.11.1" evidence="14"/>
<dbReference type="GO" id="GO:0032506">
    <property type="term" value="P:cytokinetic process"/>
    <property type="evidence" value="ECO:0007669"/>
    <property type="project" value="UniProtKB-ARBA"/>
</dbReference>
<feature type="binding site" evidence="12">
    <location>
        <position position="89"/>
    </location>
    <ligand>
        <name>ATP</name>
        <dbReference type="ChEBI" id="CHEBI:30616"/>
    </ligand>
</feature>
<feature type="binding site" evidence="10">
    <location>
        <position position="65"/>
    </location>
    <ligand>
        <name>ATP</name>
        <dbReference type="ChEBI" id="CHEBI:30616"/>
    </ligand>
</feature>
<keyword evidence="3 14" id="KW-0808">Transferase</keyword>
<dbReference type="PROSITE" id="PS00108">
    <property type="entry name" value="PROTEIN_KINASE_ST"/>
    <property type="match status" value="1"/>
</dbReference>
<evidence type="ECO:0000256" key="1">
    <source>
        <dbReference type="ARBA" id="ARBA00004214"/>
    </source>
</evidence>
<keyword evidence="5 14" id="KW-0418">Kinase</keyword>
<evidence type="ECO:0000256" key="7">
    <source>
        <dbReference type="ARBA" id="ARBA00047899"/>
    </source>
</evidence>
<keyword evidence="2 13" id="KW-0723">Serine/threonine-protein kinase</keyword>
<dbReference type="FunFam" id="3.30.200.20:FF:000042">
    <property type="entry name" value="Aurora kinase A"/>
    <property type="match status" value="1"/>
</dbReference>
<evidence type="ECO:0000256" key="2">
    <source>
        <dbReference type="ARBA" id="ARBA00022527"/>
    </source>
</evidence>
<dbReference type="PANTHER" id="PTHR24350">
    <property type="entry name" value="SERINE/THREONINE-PROTEIN KINASE IAL-RELATED"/>
    <property type="match status" value="1"/>
</dbReference>
<dbReference type="PROSITE" id="PS00107">
    <property type="entry name" value="PROTEIN_KINASE_ATP"/>
    <property type="match status" value="1"/>
</dbReference>
<protein>
    <recommendedName>
        <fullName evidence="14">Aurora kinase</fullName>
        <ecNumber evidence="14">2.7.11.1</ecNumber>
    </recommendedName>
</protein>
<evidence type="ECO:0000256" key="12">
    <source>
        <dbReference type="PROSITE-ProRule" id="PRU10141"/>
    </source>
</evidence>
<sequence length="314" mass="36743">MSVAKINRVKEKVEEQLNKLKLSGEVKSEMRTLMRKAMLHPCYGNPEYNWSLNDFELGARLGRGKFGRVYIAREKYTGYVVALKTLVKKELHKSHVEKLILREIEIQSHLQHKHILQLLTWFHDSHRIYLVLEYAQKGELYKHLTNAPGKRFPEPLAAKYIYQVSDALHYCHQNQVIHRDIKPENLLLTITNDIKVADFGWSVHAPSLKRKTMCGTLDYLPPEMVKNQEYSYHVDMWCLGVLCYEFLTGKPPFESEDQDTTYRKIRSLDFDYPPFISSAAENLISRLLVLDGKSRLSLPEVMKHPWIQEQMKKA</sequence>
<dbReference type="PROSITE" id="PS50011">
    <property type="entry name" value="PROTEIN_KINASE_DOM"/>
    <property type="match status" value="1"/>
</dbReference>
<feature type="binding site" evidence="10">
    <location>
        <position position="198"/>
    </location>
    <ligand>
        <name>ATP</name>
        <dbReference type="ChEBI" id="CHEBI:30616"/>
    </ligand>
</feature>
<comment type="catalytic activity">
    <reaction evidence="8 14">
        <text>L-seryl-[protein] + ATP = O-phospho-L-seryl-[protein] + ADP + H(+)</text>
        <dbReference type="Rhea" id="RHEA:17989"/>
        <dbReference type="Rhea" id="RHEA-COMP:9863"/>
        <dbReference type="Rhea" id="RHEA-COMP:11604"/>
        <dbReference type="ChEBI" id="CHEBI:15378"/>
        <dbReference type="ChEBI" id="CHEBI:29999"/>
        <dbReference type="ChEBI" id="CHEBI:30616"/>
        <dbReference type="ChEBI" id="CHEBI:83421"/>
        <dbReference type="ChEBI" id="CHEBI:456216"/>
        <dbReference type="EC" id="2.7.11.1"/>
    </reaction>
</comment>
<keyword evidence="6 10" id="KW-0067">ATP-binding</keyword>
<dbReference type="InterPro" id="IPR030616">
    <property type="entry name" value="Aur-like"/>
</dbReference>
<dbReference type="SMART" id="SM00220">
    <property type="entry name" value="S_TKc"/>
    <property type="match status" value="1"/>
</dbReference>
<dbReference type="InterPro" id="IPR008271">
    <property type="entry name" value="Ser/Thr_kinase_AS"/>
</dbReference>
<feature type="cross-link" description="Glycyl lysine isopeptide (Lys-Gly) (interchain with G-Cter in SUMO2)" evidence="11">
    <location>
        <position position="182"/>
    </location>
</feature>
<feature type="binding site" evidence="10">
    <location>
        <begin position="184"/>
        <end position="185"/>
    </location>
    <ligand>
        <name>ATP</name>
        <dbReference type="ChEBI" id="CHEBI:30616"/>
    </ligand>
</feature>
<evidence type="ECO:0000259" key="15">
    <source>
        <dbReference type="PROSITE" id="PS50011"/>
    </source>
</evidence>
<comment type="catalytic activity">
    <reaction evidence="7 14">
        <text>L-threonyl-[protein] + ATP = O-phospho-L-threonyl-[protein] + ADP + H(+)</text>
        <dbReference type="Rhea" id="RHEA:46608"/>
        <dbReference type="Rhea" id="RHEA-COMP:11060"/>
        <dbReference type="Rhea" id="RHEA-COMP:11605"/>
        <dbReference type="ChEBI" id="CHEBI:15378"/>
        <dbReference type="ChEBI" id="CHEBI:30013"/>
        <dbReference type="ChEBI" id="CHEBI:30616"/>
        <dbReference type="ChEBI" id="CHEBI:61977"/>
        <dbReference type="ChEBI" id="CHEBI:456216"/>
        <dbReference type="EC" id="2.7.11.1"/>
    </reaction>
</comment>
<evidence type="ECO:0000256" key="6">
    <source>
        <dbReference type="ARBA" id="ARBA00022840"/>
    </source>
</evidence>
<evidence type="ECO:0000256" key="3">
    <source>
        <dbReference type="ARBA" id="ARBA00022679"/>
    </source>
</evidence>
<evidence type="ECO:0000256" key="13">
    <source>
        <dbReference type="RuleBase" id="RU000304"/>
    </source>
</evidence>
<dbReference type="Proteomes" id="UP001152888">
    <property type="component" value="Unassembled WGS sequence"/>
</dbReference>
<feature type="domain" description="Protein kinase" evidence="15">
    <location>
        <begin position="55"/>
        <end position="307"/>
    </location>
</feature>
<evidence type="ECO:0000313" key="17">
    <source>
        <dbReference type="Proteomes" id="UP001152888"/>
    </source>
</evidence>
<dbReference type="GO" id="GO:0006325">
    <property type="term" value="P:chromatin organization"/>
    <property type="evidence" value="ECO:0007669"/>
    <property type="project" value="UniProtKB-ARBA"/>
</dbReference>
<dbReference type="AlphaFoldDB" id="A0A9P0PJ68"/>
<dbReference type="EMBL" id="CAKOFQ010007039">
    <property type="protein sequence ID" value="CAH1988227.1"/>
    <property type="molecule type" value="Genomic_DNA"/>
</dbReference>
<gene>
    <name evidence="16" type="ORF">ACAOBT_LOCUS18348</name>
</gene>
<evidence type="ECO:0000256" key="4">
    <source>
        <dbReference type="ARBA" id="ARBA00022741"/>
    </source>
</evidence>
<evidence type="ECO:0000256" key="11">
    <source>
        <dbReference type="PIRSR" id="PIRSR630616-3"/>
    </source>
</evidence>
<dbReference type="FunFam" id="1.10.510.10:FF:000235">
    <property type="entry name" value="Serine/threonine-protein kinase ark1"/>
    <property type="match status" value="1"/>
</dbReference>
<dbReference type="OrthoDB" id="2985014at2759"/>
<comment type="subcellular location">
    <subcellularLocation>
        <location evidence="1">Midbody</location>
    </subcellularLocation>
</comment>
<proteinExistence type="inferred from homology"/>
<comment type="caution">
    <text evidence="16">The sequence shown here is derived from an EMBL/GenBank/DDBJ whole genome shotgun (WGS) entry which is preliminary data.</text>
</comment>
<accession>A0A9P0PJ68</accession>
<dbReference type="GO" id="GO:0030261">
    <property type="term" value="P:chromosome condensation"/>
    <property type="evidence" value="ECO:0007669"/>
    <property type="project" value="UniProtKB-ARBA"/>
</dbReference>
<dbReference type="GO" id="GO:0030496">
    <property type="term" value="C:midbody"/>
    <property type="evidence" value="ECO:0007669"/>
    <property type="project" value="UniProtKB-SubCell"/>
</dbReference>
<evidence type="ECO:0000256" key="10">
    <source>
        <dbReference type="PIRSR" id="PIRSR630616-2"/>
    </source>
</evidence>
<dbReference type="GO" id="GO:0004674">
    <property type="term" value="F:protein serine/threonine kinase activity"/>
    <property type="evidence" value="ECO:0007669"/>
    <property type="project" value="UniProtKB-KW"/>
</dbReference>
<feature type="binding site" evidence="10">
    <location>
        <position position="84"/>
    </location>
    <ligand>
        <name>ATP</name>
        <dbReference type="ChEBI" id="CHEBI:30616"/>
    </ligand>
</feature>
<feature type="active site" description="Proton acceptor" evidence="9">
    <location>
        <position position="180"/>
    </location>
</feature>
<reference evidence="16" key="1">
    <citation type="submission" date="2022-03" db="EMBL/GenBank/DDBJ databases">
        <authorList>
            <person name="Sayadi A."/>
        </authorList>
    </citation>
    <scope>NUCLEOTIDE SEQUENCE</scope>
</reference>
<organism evidence="16 17">
    <name type="scientific">Acanthoscelides obtectus</name>
    <name type="common">Bean weevil</name>
    <name type="synonym">Bruchus obtectus</name>
    <dbReference type="NCBI Taxonomy" id="200917"/>
    <lineage>
        <taxon>Eukaryota</taxon>
        <taxon>Metazoa</taxon>
        <taxon>Ecdysozoa</taxon>
        <taxon>Arthropoda</taxon>
        <taxon>Hexapoda</taxon>
        <taxon>Insecta</taxon>
        <taxon>Pterygota</taxon>
        <taxon>Neoptera</taxon>
        <taxon>Endopterygota</taxon>
        <taxon>Coleoptera</taxon>
        <taxon>Polyphaga</taxon>
        <taxon>Cucujiformia</taxon>
        <taxon>Chrysomeloidea</taxon>
        <taxon>Chrysomelidae</taxon>
        <taxon>Bruchinae</taxon>
        <taxon>Bruchini</taxon>
        <taxon>Acanthoscelides</taxon>
    </lineage>
</organism>
<dbReference type="InterPro" id="IPR000719">
    <property type="entry name" value="Prot_kinase_dom"/>
</dbReference>
<dbReference type="InterPro" id="IPR017441">
    <property type="entry name" value="Protein_kinase_ATP_BS"/>
</dbReference>
<feature type="binding site" evidence="10">
    <location>
        <begin position="133"/>
        <end position="135"/>
    </location>
    <ligand>
        <name>ATP</name>
        <dbReference type="ChEBI" id="CHEBI:30616"/>
    </ligand>
</feature>
<dbReference type="SUPFAM" id="SSF56112">
    <property type="entry name" value="Protein kinase-like (PK-like)"/>
    <property type="match status" value="1"/>
</dbReference>
<evidence type="ECO:0000256" key="8">
    <source>
        <dbReference type="ARBA" id="ARBA00048679"/>
    </source>
</evidence>
<keyword evidence="17" id="KW-1185">Reference proteome</keyword>
<evidence type="ECO:0000256" key="14">
    <source>
        <dbReference type="RuleBase" id="RU367134"/>
    </source>
</evidence>
<comment type="similarity">
    <text evidence="14">Belongs to the protein kinase superfamily. Ser/Thr protein kinase family. Aurora subfamily.</text>
</comment>
<name>A0A9P0PJ68_ACAOB</name>
<evidence type="ECO:0000256" key="9">
    <source>
        <dbReference type="PIRSR" id="PIRSR630616-1"/>
    </source>
</evidence>
<dbReference type="GO" id="GO:0000070">
    <property type="term" value="P:mitotic sister chromatid segregation"/>
    <property type="evidence" value="ECO:0007669"/>
    <property type="project" value="UniProtKB-ARBA"/>
</dbReference>
<evidence type="ECO:0000256" key="5">
    <source>
        <dbReference type="ARBA" id="ARBA00022777"/>
    </source>
</evidence>
<evidence type="ECO:0000313" key="16">
    <source>
        <dbReference type="EMBL" id="CAH1988227.1"/>
    </source>
</evidence>